<dbReference type="AlphaFoldDB" id="E4XA46"/>
<protein>
    <recommendedName>
        <fullName evidence="2">PID domain-containing protein</fullName>
    </recommendedName>
</protein>
<evidence type="ECO:0000313" key="3">
    <source>
        <dbReference type="EMBL" id="CBY08403.1"/>
    </source>
</evidence>
<dbReference type="EMBL" id="FN653031">
    <property type="protein sequence ID" value="CBY08403.1"/>
    <property type="molecule type" value="Genomic_DNA"/>
</dbReference>
<evidence type="ECO:0000256" key="1">
    <source>
        <dbReference type="SAM" id="MobiDB-lite"/>
    </source>
</evidence>
<accession>E4XA46</accession>
<dbReference type="InterPro" id="IPR011993">
    <property type="entry name" value="PH-like_dom_sf"/>
</dbReference>
<evidence type="ECO:0000259" key="2">
    <source>
        <dbReference type="PROSITE" id="PS01179"/>
    </source>
</evidence>
<proteinExistence type="predicted"/>
<keyword evidence="4" id="KW-1185">Reference proteome</keyword>
<reference evidence="3" key="1">
    <citation type="journal article" date="2010" name="Science">
        <title>Plasticity of animal genome architecture unmasked by rapid evolution of a pelagic tunicate.</title>
        <authorList>
            <person name="Denoeud F."/>
            <person name="Henriet S."/>
            <person name="Mungpakdee S."/>
            <person name="Aury J.M."/>
            <person name="Da Silva C."/>
            <person name="Brinkmann H."/>
            <person name="Mikhaleva J."/>
            <person name="Olsen L.C."/>
            <person name="Jubin C."/>
            <person name="Canestro C."/>
            <person name="Bouquet J.M."/>
            <person name="Danks G."/>
            <person name="Poulain J."/>
            <person name="Campsteijn C."/>
            <person name="Adamski M."/>
            <person name="Cross I."/>
            <person name="Yadetie F."/>
            <person name="Muffato M."/>
            <person name="Louis A."/>
            <person name="Butcher S."/>
            <person name="Tsagkogeorga G."/>
            <person name="Konrad A."/>
            <person name="Singh S."/>
            <person name="Jensen M.F."/>
            <person name="Cong E.H."/>
            <person name="Eikeseth-Otteraa H."/>
            <person name="Noel B."/>
            <person name="Anthouard V."/>
            <person name="Porcel B.M."/>
            <person name="Kachouri-Lafond R."/>
            <person name="Nishino A."/>
            <person name="Ugolini M."/>
            <person name="Chourrout P."/>
            <person name="Nishida H."/>
            <person name="Aasland R."/>
            <person name="Huzurbazar S."/>
            <person name="Westhof E."/>
            <person name="Delsuc F."/>
            <person name="Lehrach H."/>
            <person name="Reinhardt R."/>
            <person name="Weissenbach J."/>
            <person name="Roy S.W."/>
            <person name="Artiguenave F."/>
            <person name="Postlethwait J.H."/>
            <person name="Manak J.R."/>
            <person name="Thompson E.M."/>
            <person name="Jaillon O."/>
            <person name="Du Pasquier L."/>
            <person name="Boudinot P."/>
            <person name="Liberles D.A."/>
            <person name="Volff J.N."/>
            <person name="Philippe H."/>
            <person name="Lenhard B."/>
            <person name="Roest Crollius H."/>
            <person name="Wincker P."/>
            <person name="Chourrout D."/>
        </authorList>
    </citation>
    <scope>NUCLEOTIDE SEQUENCE [LARGE SCALE GENOMIC DNA]</scope>
</reference>
<feature type="region of interest" description="Disordered" evidence="1">
    <location>
        <begin position="180"/>
        <end position="202"/>
    </location>
</feature>
<dbReference type="PROSITE" id="PS01179">
    <property type="entry name" value="PID"/>
    <property type="match status" value="1"/>
</dbReference>
<dbReference type="SMART" id="SM00462">
    <property type="entry name" value="PTB"/>
    <property type="match status" value="1"/>
</dbReference>
<dbReference type="InterPro" id="IPR006020">
    <property type="entry name" value="PTB/PI_dom"/>
</dbReference>
<evidence type="ECO:0000313" key="4">
    <source>
        <dbReference type="Proteomes" id="UP000001307"/>
    </source>
</evidence>
<dbReference type="OrthoDB" id="10030336at2759"/>
<dbReference type="Gene3D" id="2.30.29.30">
    <property type="entry name" value="Pleckstrin-homology domain (PH domain)/Phosphotyrosine-binding domain (PTB)"/>
    <property type="match status" value="1"/>
</dbReference>
<organism evidence="3">
    <name type="scientific">Oikopleura dioica</name>
    <name type="common">Tunicate</name>
    <dbReference type="NCBI Taxonomy" id="34765"/>
    <lineage>
        <taxon>Eukaryota</taxon>
        <taxon>Metazoa</taxon>
        <taxon>Chordata</taxon>
        <taxon>Tunicata</taxon>
        <taxon>Appendicularia</taxon>
        <taxon>Copelata</taxon>
        <taxon>Oikopleuridae</taxon>
        <taxon>Oikopleura</taxon>
    </lineage>
</organism>
<dbReference type="GO" id="GO:0050998">
    <property type="term" value="F:nitric-oxide synthase binding"/>
    <property type="evidence" value="ECO:0007669"/>
    <property type="project" value="TreeGrafter"/>
</dbReference>
<dbReference type="InterPro" id="IPR051133">
    <property type="entry name" value="Adapter_Engulfment-Domain"/>
</dbReference>
<name>E4XA46_OIKDI</name>
<dbReference type="Proteomes" id="UP000001307">
    <property type="component" value="Unassembled WGS sequence"/>
</dbReference>
<gene>
    <name evidence="3" type="ORF">GSOID_T00004969001</name>
</gene>
<dbReference type="Pfam" id="PF00640">
    <property type="entry name" value="PID"/>
    <property type="match status" value="1"/>
</dbReference>
<dbReference type="PANTHER" id="PTHR11232:SF17">
    <property type="entry name" value="CAPON-LIKE PROTEIN"/>
    <property type="match status" value="1"/>
</dbReference>
<dbReference type="InParanoid" id="E4XA46"/>
<dbReference type="SUPFAM" id="SSF50729">
    <property type="entry name" value="PH domain-like"/>
    <property type="match status" value="1"/>
</dbReference>
<sequence length="397" mass="44629">MVKNLLQLGSSLARSTSAPAGYNQIDDTSEGRLKVHAEEAFRAGIKFKARFIGSLEIPKPHSRVEIVAAMRKVRYEFKARSTKKKKVDVMVSVDGVRVSLRQPKNPKTGAPILQELMHDPINRIFYVSHDSSDLNIWSYIARDAKSAAFKCSVFKTRKDTATNTVRTIGQAFDVVHRISEEDENGDSNPEAENAQVSQKSSPRKSMKLSLKVTCLLIIFANLPTKGTPAHCKVDEDSVDSRDSSDSARVVLLRQQVELAEHETRALANKIRRMETILSAEQGARVETEVRCEQLLRQNKELISLLSKMITDNNNGDPFTELALESLNAAKKNADANDRVSVGNVNLILKSKFKVSLAHVSRNTYSYELNCRWKQNSSRNVFLSRDSYRSFAEHNEYL</sequence>
<feature type="domain" description="PID" evidence="2">
    <location>
        <begin position="44"/>
        <end position="177"/>
    </location>
</feature>
<dbReference type="PANTHER" id="PTHR11232">
    <property type="entry name" value="PHOSPHOTYROSINE INTERACTION DOMAIN-CONTAINING FAMILY MEMBER"/>
    <property type="match status" value="1"/>
</dbReference>